<evidence type="ECO:0000313" key="7">
    <source>
        <dbReference type="Proteomes" id="UP001595685"/>
    </source>
</evidence>
<dbReference type="CDD" id="cd03214">
    <property type="entry name" value="ABC_Iron-Siderophores_B12_Hemin"/>
    <property type="match status" value="1"/>
</dbReference>
<dbReference type="EMBL" id="JBHRWW010000001">
    <property type="protein sequence ID" value="MFC3686797.1"/>
    <property type="molecule type" value="Genomic_DNA"/>
</dbReference>
<proteinExistence type="predicted"/>
<keyword evidence="4" id="KW-1278">Translocase</keyword>
<dbReference type="Gene3D" id="3.40.50.300">
    <property type="entry name" value="P-loop containing nucleotide triphosphate hydrolases"/>
    <property type="match status" value="1"/>
</dbReference>
<dbReference type="Proteomes" id="UP001595685">
    <property type="component" value="Unassembled WGS sequence"/>
</dbReference>
<gene>
    <name evidence="6" type="ORF">ACFOLH_00405</name>
</gene>
<keyword evidence="2" id="KW-0547">Nucleotide-binding</keyword>
<organism evidence="6 7">
    <name type="scientific">Aquipuribacter hungaricus</name>
    <dbReference type="NCBI Taxonomy" id="545624"/>
    <lineage>
        <taxon>Bacteria</taxon>
        <taxon>Bacillati</taxon>
        <taxon>Actinomycetota</taxon>
        <taxon>Actinomycetes</taxon>
        <taxon>Micrococcales</taxon>
        <taxon>Intrasporangiaceae</taxon>
        <taxon>Aquipuribacter</taxon>
    </lineage>
</organism>
<dbReference type="InterPro" id="IPR017871">
    <property type="entry name" value="ABC_transporter-like_CS"/>
</dbReference>
<sequence>MVCEKVTVVRGGVPVVRDLSVTVAAGEWVCLVGPNGAGKTSLLHAVGGLLPYSGRISVAGADAATAGERVLACRVGLMPQRPVVPESTTVAELVALGRTPHLPRFGTESDEDRRVVARCIERLCLDHVASRPATQLSGGELQRVVLARALAQQPQVLLLDEPTSALDIGHQQTVLELVDALRREEGLTVVAAMHDLTSAGQYGDRLVLLEDGRVAADGPAADVLRPDLLGRVYGARVDVVAGADGPVVVPLRPGGRTGHPVPRAGQRL</sequence>
<comment type="caution">
    <text evidence="6">The sequence shown here is derived from an EMBL/GenBank/DDBJ whole genome shotgun (WGS) entry which is preliminary data.</text>
</comment>
<dbReference type="PROSITE" id="PS50893">
    <property type="entry name" value="ABC_TRANSPORTER_2"/>
    <property type="match status" value="1"/>
</dbReference>
<dbReference type="Pfam" id="PF00005">
    <property type="entry name" value="ABC_tran"/>
    <property type="match status" value="1"/>
</dbReference>
<dbReference type="RefSeq" id="WP_340296005.1">
    <property type="nucleotide sequence ID" value="NZ_JBBEOI010000377.1"/>
</dbReference>
<dbReference type="PANTHER" id="PTHR42794:SF1">
    <property type="entry name" value="HEMIN IMPORT ATP-BINDING PROTEIN HMUV"/>
    <property type="match status" value="1"/>
</dbReference>
<dbReference type="GO" id="GO:0005524">
    <property type="term" value="F:ATP binding"/>
    <property type="evidence" value="ECO:0007669"/>
    <property type="project" value="UniProtKB-KW"/>
</dbReference>
<dbReference type="PROSITE" id="PS00211">
    <property type="entry name" value="ABC_TRANSPORTER_1"/>
    <property type="match status" value="1"/>
</dbReference>
<evidence type="ECO:0000256" key="4">
    <source>
        <dbReference type="ARBA" id="ARBA00022967"/>
    </source>
</evidence>
<evidence type="ECO:0000313" key="6">
    <source>
        <dbReference type="EMBL" id="MFC3686797.1"/>
    </source>
</evidence>
<dbReference type="SUPFAM" id="SSF52540">
    <property type="entry name" value="P-loop containing nucleoside triphosphate hydrolases"/>
    <property type="match status" value="1"/>
</dbReference>
<evidence type="ECO:0000256" key="2">
    <source>
        <dbReference type="ARBA" id="ARBA00022741"/>
    </source>
</evidence>
<dbReference type="InterPro" id="IPR003593">
    <property type="entry name" value="AAA+_ATPase"/>
</dbReference>
<dbReference type="InterPro" id="IPR003439">
    <property type="entry name" value="ABC_transporter-like_ATP-bd"/>
</dbReference>
<accession>A0ABV7WCS4</accession>
<dbReference type="SMART" id="SM00382">
    <property type="entry name" value="AAA"/>
    <property type="match status" value="1"/>
</dbReference>
<keyword evidence="3 6" id="KW-0067">ATP-binding</keyword>
<dbReference type="InterPro" id="IPR027417">
    <property type="entry name" value="P-loop_NTPase"/>
</dbReference>
<evidence type="ECO:0000256" key="1">
    <source>
        <dbReference type="ARBA" id="ARBA00022448"/>
    </source>
</evidence>
<keyword evidence="7" id="KW-1185">Reference proteome</keyword>
<name>A0ABV7WCS4_9MICO</name>
<dbReference type="PANTHER" id="PTHR42794">
    <property type="entry name" value="HEMIN IMPORT ATP-BINDING PROTEIN HMUV"/>
    <property type="match status" value="1"/>
</dbReference>
<feature type="domain" description="ABC transporter" evidence="5">
    <location>
        <begin position="1"/>
        <end position="236"/>
    </location>
</feature>
<protein>
    <submittedName>
        <fullName evidence="6">ABC transporter ATP-binding protein</fullName>
    </submittedName>
</protein>
<evidence type="ECO:0000259" key="5">
    <source>
        <dbReference type="PROSITE" id="PS50893"/>
    </source>
</evidence>
<evidence type="ECO:0000256" key="3">
    <source>
        <dbReference type="ARBA" id="ARBA00022840"/>
    </source>
</evidence>
<reference evidence="7" key="1">
    <citation type="journal article" date="2019" name="Int. J. Syst. Evol. Microbiol.">
        <title>The Global Catalogue of Microorganisms (GCM) 10K type strain sequencing project: providing services to taxonomists for standard genome sequencing and annotation.</title>
        <authorList>
            <consortium name="The Broad Institute Genomics Platform"/>
            <consortium name="The Broad Institute Genome Sequencing Center for Infectious Disease"/>
            <person name="Wu L."/>
            <person name="Ma J."/>
        </authorList>
    </citation>
    <scope>NUCLEOTIDE SEQUENCE [LARGE SCALE GENOMIC DNA]</scope>
    <source>
        <strain evidence="7">NCAIM B.02333</strain>
    </source>
</reference>
<keyword evidence="1" id="KW-0813">Transport</keyword>